<evidence type="ECO:0000313" key="11">
    <source>
        <dbReference type="EMBL" id="MDA0136987.1"/>
    </source>
</evidence>
<dbReference type="Proteomes" id="UP001147700">
    <property type="component" value="Unassembled WGS sequence"/>
</dbReference>
<keyword evidence="8" id="KW-0665">Pyrimidine biosynthesis</keyword>
<dbReference type="InterPro" id="IPR029062">
    <property type="entry name" value="Class_I_gatase-like"/>
</dbReference>
<accession>A0ABT4REP7</accession>
<dbReference type="NCBIfam" id="NF004836">
    <property type="entry name" value="PRK06186.1"/>
    <property type="match status" value="1"/>
</dbReference>
<evidence type="ECO:0000256" key="4">
    <source>
        <dbReference type="ARBA" id="ARBA00022598"/>
    </source>
</evidence>
<keyword evidence="12" id="KW-1185">Reference proteome</keyword>
<keyword evidence="6" id="KW-0067">ATP-binding</keyword>
<evidence type="ECO:0000256" key="8">
    <source>
        <dbReference type="ARBA" id="ARBA00022975"/>
    </source>
</evidence>
<reference evidence="11" key="1">
    <citation type="submission" date="2022-10" db="EMBL/GenBank/DDBJ databases">
        <title>The WGS of Solirubrobacter sp. CPCC 204708.</title>
        <authorList>
            <person name="Jiang Z."/>
        </authorList>
    </citation>
    <scope>NUCLEOTIDE SEQUENCE</scope>
    <source>
        <strain evidence="11">CPCC 204708</strain>
    </source>
</reference>
<dbReference type="PROSITE" id="PS51273">
    <property type="entry name" value="GATASE_TYPE_1"/>
    <property type="match status" value="1"/>
</dbReference>
<evidence type="ECO:0000259" key="10">
    <source>
        <dbReference type="Pfam" id="PF00117"/>
    </source>
</evidence>
<dbReference type="Pfam" id="PF00117">
    <property type="entry name" value="GATase"/>
    <property type="match status" value="1"/>
</dbReference>
<organism evidence="11 12">
    <name type="scientific">Solirubrobacter deserti</name>
    <dbReference type="NCBI Taxonomy" id="2282478"/>
    <lineage>
        <taxon>Bacteria</taxon>
        <taxon>Bacillati</taxon>
        <taxon>Actinomycetota</taxon>
        <taxon>Thermoleophilia</taxon>
        <taxon>Solirubrobacterales</taxon>
        <taxon>Solirubrobacteraceae</taxon>
        <taxon>Solirubrobacter</taxon>
    </lineage>
</organism>
<evidence type="ECO:0000256" key="9">
    <source>
        <dbReference type="ARBA" id="ARBA00047781"/>
    </source>
</evidence>
<evidence type="ECO:0000313" key="12">
    <source>
        <dbReference type="Proteomes" id="UP001147700"/>
    </source>
</evidence>
<evidence type="ECO:0000256" key="6">
    <source>
        <dbReference type="ARBA" id="ARBA00022840"/>
    </source>
</evidence>
<evidence type="ECO:0000256" key="3">
    <source>
        <dbReference type="ARBA" id="ARBA00012291"/>
    </source>
</evidence>
<comment type="caution">
    <text evidence="11">The sequence shown here is derived from an EMBL/GenBank/DDBJ whole genome shotgun (WGS) entry which is preliminary data.</text>
</comment>
<evidence type="ECO:0000256" key="5">
    <source>
        <dbReference type="ARBA" id="ARBA00022741"/>
    </source>
</evidence>
<keyword evidence="5" id="KW-0547">Nucleotide-binding</keyword>
<comment type="pathway">
    <text evidence="1">Pyrimidine metabolism; CTP biosynthesis via de novo pathway; CTP from UDP: step 2/2.</text>
</comment>
<evidence type="ECO:0000256" key="2">
    <source>
        <dbReference type="ARBA" id="ARBA00007533"/>
    </source>
</evidence>
<dbReference type="InterPro" id="IPR017926">
    <property type="entry name" value="GATASE"/>
</dbReference>
<dbReference type="SUPFAM" id="SSF52317">
    <property type="entry name" value="Class I glutamine amidotransferase-like"/>
    <property type="match status" value="1"/>
</dbReference>
<evidence type="ECO:0000256" key="1">
    <source>
        <dbReference type="ARBA" id="ARBA00005171"/>
    </source>
</evidence>
<comment type="similarity">
    <text evidence="2">Belongs to the CTP synthase family.</text>
</comment>
<gene>
    <name evidence="11" type="ORF">OJ962_05715</name>
</gene>
<comment type="catalytic activity">
    <reaction evidence="9">
        <text>UTP + L-glutamine + ATP + H2O = CTP + L-glutamate + ADP + phosphate + 2 H(+)</text>
        <dbReference type="Rhea" id="RHEA:26426"/>
        <dbReference type="ChEBI" id="CHEBI:15377"/>
        <dbReference type="ChEBI" id="CHEBI:15378"/>
        <dbReference type="ChEBI" id="CHEBI:29985"/>
        <dbReference type="ChEBI" id="CHEBI:30616"/>
        <dbReference type="ChEBI" id="CHEBI:37563"/>
        <dbReference type="ChEBI" id="CHEBI:43474"/>
        <dbReference type="ChEBI" id="CHEBI:46398"/>
        <dbReference type="ChEBI" id="CHEBI:58359"/>
        <dbReference type="ChEBI" id="CHEBI:456216"/>
        <dbReference type="EC" id="6.3.4.2"/>
    </reaction>
</comment>
<dbReference type="EC" id="6.3.4.2" evidence="3"/>
<protein>
    <recommendedName>
        <fullName evidence="3">CTP synthase (glutamine hydrolyzing)</fullName>
        <ecNumber evidence="3">6.3.4.2</ecNumber>
    </recommendedName>
</protein>
<evidence type="ECO:0000256" key="7">
    <source>
        <dbReference type="ARBA" id="ARBA00022962"/>
    </source>
</evidence>
<dbReference type="InterPro" id="IPR004468">
    <property type="entry name" value="CTP_synthase"/>
</dbReference>
<dbReference type="RefSeq" id="WP_202956152.1">
    <property type="nucleotide sequence ID" value="NZ_JAPCID010000007.1"/>
</dbReference>
<feature type="domain" description="Glutamine amidotransferase" evidence="10">
    <location>
        <begin position="41"/>
        <end position="210"/>
    </location>
</feature>
<keyword evidence="7" id="KW-0315">Glutamine amidotransferase</keyword>
<dbReference type="EMBL" id="JAPCID010000007">
    <property type="protein sequence ID" value="MDA0136987.1"/>
    <property type="molecule type" value="Genomic_DNA"/>
</dbReference>
<name>A0ABT4REP7_9ACTN</name>
<dbReference type="PANTHER" id="PTHR11550:SF0">
    <property type="entry name" value="CTP SYNTHASE-RELATED"/>
    <property type="match status" value="1"/>
</dbReference>
<sequence>MPAATIALVGDRSPTVRAHGRIPLLIDTLRRRDGIVLDPYWIPSTEAEDLDRFDGIWVVPGSPYTDREKVIDAVGTARANGIPFLGTCGGFQHAIIHLARELANLPEANHAEYGSTGTDVIVPLECSLVGHEGVIRYTPGTLIAKIAGVDQRLERYHCSYGIAPEFVTRLESAGVVFGAHDEDGAPRALELPGRPFFLGTLFQPELAGDGSRAHPVIRAFAEAVVSRRERGTDTRAAQLV</sequence>
<proteinExistence type="inferred from homology"/>
<dbReference type="Gene3D" id="3.40.50.880">
    <property type="match status" value="1"/>
</dbReference>
<keyword evidence="4" id="KW-0436">Ligase</keyword>
<dbReference type="PANTHER" id="PTHR11550">
    <property type="entry name" value="CTP SYNTHASE"/>
    <property type="match status" value="1"/>
</dbReference>